<evidence type="ECO:0000313" key="1">
    <source>
        <dbReference type="EMBL" id="CUN76258.1"/>
    </source>
</evidence>
<dbReference type="AlphaFoldDB" id="A0A173ZM12"/>
<proteinExistence type="predicted"/>
<dbReference type="GeneID" id="75114420"/>
<evidence type="ECO:0000313" key="2">
    <source>
        <dbReference type="Proteomes" id="UP000095333"/>
    </source>
</evidence>
<sequence length="533" mass="59170">MSIRKNTNPRPLDLPPEMQDLLLRNGMRGYLAGSSEGFALIVQGHDSPLLTYPIGEKQLRALTDWGTNSANKRCYNTFASIVAADFDLPKDFVHARNANGRVAMGLHGYRTGAGEYGRVGMPMRPFHPICHGFLGWTPRQQGGFHLRRIGGDLYYPGAPIVPNRPDGRMKPGELQSGGYGFYYKGHATAPVAERDVLKELQSVVTPIHPRQRSTESAKPYKELVASPVYFTNERWQECLASHGIIVDSETRTLTVQSAAVDADLQYDLTEEELAALTANTLEEATAEKRLEIINGVIQDDYDGKVTLEMLNGRETVNLSLHPEVLEDLNSRLAVGQQQAERIAGGMPVEAERELREGLPRGGVAMNGNDLAAIRPDKGWYREGKHGREVTVDDIRVEPSGQEGTYKMTAIIDGERVSHEITQKQYDKFMAIDDYHRLKLFSKVFGEVDMKSRDRTPLGTKIGAALLAGAAVAAELGHDHHCHSRPVIFAEHHHHGPALHPYFKPGVDTPMDVATRNFEAAANEHIRHEMRHGM</sequence>
<name>A0A173ZM12_PHOVU</name>
<organism evidence="1 2">
    <name type="scientific">Phocaeicola vulgatus</name>
    <name type="common">Bacteroides vulgatus</name>
    <dbReference type="NCBI Taxonomy" id="821"/>
    <lineage>
        <taxon>Bacteria</taxon>
        <taxon>Pseudomonadati</taxon>
        <taxon>Bacteroidota</taxon>
        <taxon>Bacteroidia</taxon>
        <taxon>Bacteroidales</taxon>
        <taxon>Bacteroidaceae</taxon>
        <taxon>Phocaeicola</taxon>
    </lineage>
</organism>
<accession>A0A173ZM12</accession>
<reference evidence="1 2" key="1">
    <citation type="submission" date="2015-09" db="EMBL/GenBank/DDBJ databases">
        <authorList>
            <consortium name="Pathogen Informatics"/>
        </authorList>
    </citation>
    <scope>NUCLEOTIDE SEQUENCE [LARGE SCALE GENOMIC DNA]</scope>
    <source>
        <strain evidence="1 2">2789STDY5834842</strain>
    </source>
</reference>
<dbReference type="RefSeq" id="WP_005680951.1">
    <property type="nucleotide sequence ID" value="NZ_CYZI01000002.1"/>
</dbReference>
<gene>
    <name evidence="1" type="ORF">ERS852457_00797</name>
</gene>
<dbReference type="EMBL" id="CYZI01000002">
    <property type="protein sequence ID" value="CUN76258.1"/>
    <property type="molecule type" value="Genomic_DNA"/>
</dbReference>
<protein>
    <submittedName>
        <fullName evidence="1">Uncharacterized protein</fullName>
    </submittedName>
</protein>
<dbReference type="Proteomes" id="UP000095333">
    <property type="component" value="Unassembled WGS sequence"/>
</dbReference>